<feature type="region of interest" description="Disordered" evidence="3">
    <location>
        <begin position="3034"/>
        <end position="3059"/>
    </location>
</feature>
<dbReference type="PROSITE" id="PS51184">
    <property type="entry name" value="JMJC"/>
    <property type="match status" value="1"/>
</dbReference>
<feature type="compositionally biased region" description="Polar residues" evidence="3">
    <location>
        <begin position="953"/>
        <end position="965"/>
    </location>
</feature>
<feature type="compositionally biased region" description="Basic and acidic residues" evidence="3">
    <location>
        <begin position="2247"/>
        <end position="2275"/>
    </location>
</feature>
<feature type="region of interest" description="Disordered" evidence="3">
    <location>
        <begin position="1274"/>
        <end position="1326"/>
    </location>
</feature>
<dbReference type="GO" id="GO:0000785">
    <property type="term" value="C:chromatin"/>
    <property type="evidence" value="ECO:0007669"/>
    <property type="project" value="TreeGrafter"/>
</dbReference>
<feature type="compositionally biased region" description="Basic and acidic residues" evidence="3">
    <location>
        <begin position="1966"/>
        <end position="1989"/>
    </location>
</feature>
<evidence type="ECO:0000313" key="8">
    <source>
        <dbReference type="Proteomes" id="UP000291343"/>
    </source>
</evidence>
<feature type="compositionally biased region" description="Polar residues" evidence="3">
    <location>
        <begin position="2404"/>
        <end position="2418"/>
    </location>
</feature>
<dbReference type="SMART" id="SM00545">
    <property type="entry name" value="JmjN"/>
    <property type="match status" value="1"/>
</dbReference>
<feature type="compositionally biased region" description="Low complexity" evidence="3">
    <location>
        <begin position="38"/>
        <end position="48"/>
    </location>
</feature>
<dbReference type="PROSITE" id="PS51011">
    <property type="entry name" value="ARID"/>
    <property type="match status" value="1"/>
</dbReference>
<dbReference type="CDD" id="cd16870">
    <property type="entry name" value="ARID_JARD2"/>
    <property type="match status" value="1"/>
</dbReference>
<evidence type="ECO:0000313" key="7">
    <source>
        <dbReference type="EMBL" id="RZF40809.1"/>
    </source>
</evidence>
<feature type="compositionally biased region" description="Basic and acidic residues" evidence="3">
    <location>
        <begin position="345"/>
        <end position="359"/>
    </location>
</feature>
<dbReference type="InterPro" id="IPR001606">
    <property type="entry name" value="ARID_dom"/>
</dbReference>
<dbReference type="SMART" id="SM00501">
    <property type="entry name" value="BRIGHT"/>
    <property type="match status" value="1"/>
</dbReference>
<feature type="domain" description="JmjC" evidence="6">
    <location>
        <begin position="2726"/>
        <end position="2891"/>
    </location>
</feature>
<dbReference type="InterPro" id="IPR004198">
    <property type="entry name" value="Znf_C5HC2"/>
</dbReference>
<feature type="compositionally biased region" description="Low complexity" evidence="3">
    <location>
        <begin position="580"/>
        <end position="594"/>
    </location>
</feature>
<feature type="compositionally biased region" description="Polar residues" evidence="3">
    <location>
        <begin position="419"/>
        <end position="431"/>
    </location>
</feature>
<feature type="domain" description="ARID" evidence="4">
    <location>
        <begin position="2517"/>
        <end position="2609"/>
    </location>
</feature>
<dbReference type="PANTHER" id="PTHR10694:SF113">
    <property type="entry name" value="PROTEIN JUMONJI"/>
    <property type="match status" value="1"/>
</dbReference>
<feature type="region of interest" description="Disordered" evidence="3">
    <location>
        <begin position="565"/>
        <end position="1028"/>
    </location>
</feature>
<dbReference type="OrthoDB" id="8951118at2759"/>
<accession>A0A482X4L3</accession>
<evidence type="ECO:0000256" key="2">
    <source>
        <dbReference type="ARBA" id="ARBA00023242"/>
    </source>
</evidence>
<dbReference type="EMBL" id="QKKF02017590">
    <property type="protein sequence ID" value="RZF40809.1"/>
    <property type="molecule type" value="Genomic_DNA"/>
</dbReference>
<feature type="compositionally biased region" description="Polar residues" evidence="3">
    <location>
        <begin position="2234"/>
        <end position="2246"/>
    </location>
</feature>
<dbReference type="GO" id="GO:0006338">
    <property type="term" value="P:chromatin remodeling"/>
    <property type="evidence" value="ECO:0007669"/>
    <property type="project" value="TreeGrafter"/>
</dbReference>
<dbReference type="GO" id="GO:0010468">
    <property type="term" value="P:regulation of gene expression"/>
    <property type="evidence" value="ECO:0007669"/>
    <property type="project" value="TreeGrafter"/>
</dbReference>
<feature type="compositionally biased region" description="Low complexity" evidence="3">
    <location>
        <begin position="3050"/>
        <end position="3059"/>
    </location>
</feature>
<comment type="caution">
    <text evidence="7">The sequence shown here is derived from an EMBL/GenBank/DDBJ whole genome shotgun (WGS) entry which is preliminary data.</text>
</comment>
<dbReference type="InParanoid" id="A0A482X4L3"/>
<feature type="compositionally biased region" description="Polar residues" evidence="3">
    <location>
        <begin position="1161"/>
        <end position="1178"/>
    </location>
</feature>
<dbReference type="SMART" id="SM00558">
    <property type="entry name" value="JmjC"/>
    <property type="match status" value="1"/>
</dbReference>
<feature type="compositionally biased region" description="Basic and acidic residues" evidence="3">
    <location>
        <begin position="615"/>
        <end position="624"/>
    </location>
</feature>
<protein>
    <submittedName>
        <fullName evidence="7">Uncharacterized protein</fullName>
    </submittedName>
</protein>
<feature type="region of interest" description="Disordered" evidence="3">
    <location>
        <begin position="1691"/>
        <end position="1730"/>
    </location>
</feature>
<keyword evidence="8" id="KW-1185">Reference proteome</keyword>
<dbReference type="SUPFAM" id="SSF46774">
    <property type="entry name" value="ARID-like"/>
    <property type="match status" value="1"/>
</dbReference>
<dbReference type="SUPFAM" id="SSF51197">
    <property type="entry name" value="Clavaminate synthase-like"/>
    <property type="match status" value="1"/>
</dbReference>
<feature type="compositionally biased region" description="Polar residues" evidence="3">
    <location>
        <begin position="676"/>
        <end position="685"/>
    </location>
</feature>
<dbReference type="Pfam" id="PF01388">
    <property type="entry name" value="ARID"/>
    <property type="match status" value="1"/>
</dbReference>
<dbReference type="PROSITE" id="PS51183">
    <property type="entry name" value="JMJN"/>
    <property type="match status" value="1"/>
</dbReference>
<feature type="compositionally biased region" description="Low complexity" evidence="3">
    <location>
        <begin position="1282"/>
        <end position="1291"/>
    </location>
</feature>
<comment type="subcellular location">
    <subcellularLocation>
        <location evidence="1">Nucleus</location>
    </subcellularLocation>
</comment>
<feature type="region of interest" description="Disordered" evidence="3">
    <location>
        <begin position="170"/>
        <end position="274"/>
    </location>
</feature>
<dbReference type="PANTHER" id="PTHR10694">
    <property type="entry name" value="LYSINE-SPECIFIC DEMETHYLASE"/>
    <property type="match status" value="1"/>
</dbReference>
<feature type="region of interest" description="Disordered" evidence="3">
    <location>
        <begin position="1"/>
        <end position="67"/>
    </location>
</feature>
<feature type="region of interest" description="Disordered" evidence="3">
    <location>
        <begin position="1148"/>
        <end position="1182"/>
    </location>
</feature>
<feature type="compositionally biased region" description="Basic residues" evidence="3">
    <location>
        <begin position="304"/>
        <end position="313"/>
    </location>
</feature>
<feature type="compositionally biased region" description="Low complexity" evidence="3">
    <location>
        <begin position="290"/>
        <end position="303"/>
    </location>
</feature>
<gene>
    <name evidence="7" type="ORF">LSTR_LSTR003319</name>
</gene>
<dbReference type="STRING" id="195883.A0A482X4L3"/>
<dbReference type="FunCoup" id="A0A482X4L3">
    <property type="interactions" value="1583"/>
</dbReference>
<feature type="compositionally biased region" description="Basic and acidic residues" evidence="3">
    <location>
        <begin position="472"/>
        <end position="500"/>
    </location>
</feature>
<feature type="compositionally biased region" description="Low complexity" evidence="3">
    <location>
        <begin position="2043"/>
        <end position="2057"/>
    </location>
</feature>
<feature type="compositionally biased region" description="Low complexity" evidence="3">
    <location>
        <begin position="180"/>
        <end position="189"/>
    </location>
</feature>
<dbReference type="SMR" id="A0A482X4L3"/>
<feature type="compositionally biased region" description="Polar residues" evidence="3">
    <location>
        <begin position="1917"/>
        <end position="1928"/>
    </location>
</feature>
<dbReference type="Pfam" id="PF02375">
    <property type="entry name" value="JmjN"/>
    <property type="match status" value="1"/>
</dbReference>
<organism evidence="7 8">
    <name type="scientific">Laodelphax striatellus</name>
    <name type="common">Small brown planthopper</name>
    <name type="synonym">Delphax striatella</name>
    <dbReference type="NCBI Taxonomy" id="195883"/>
    <lineage>
        <taxon>Eukaryota</taxon>
        <taxon>Metazoa</taxon>
        <taxon>Ecdysozoa</taxon>
        <taxon>Arthropoda</taxon>
        <taxon>Hexapoda</taxon>
        <taxon>Insecta</taxon>
        <taxon>Pterygota</taxon>
        <taxon>Neoptera</taxon>
        <taxon>Paraneoptera</taxon>
        <taxon>Hemiptera</taxon>
        <taxon>Auchenorrhyncha</taxon>
        <taxon>Fulgoroidea</taxon>
        <taxon>Delphacidae</taxon>
        <taxon>Criomorphinae</taxon>
        <taxon>Laodelphax</taxon>
    </lineage>
</organism>
<dbReference type="GO" id="GO:0005634">
    <property type="term" value="C:nucleus"/>
    <property type="evidence" value="ECO:0007669"/>
    <property type="project" value="UniProtKB-SubCell"/>
</dbReference>
<feature type="compositionally biased region" description="Low complexity" evidence="3">
    <location>
        <begin position="601"/>
        <end position="614"/>
    </location>
</feature>
<reference evidence="7 8" key="1">
    <citation type="journal article" date="2017" name="Gigascience">
        <title>Genome sequence of the small brown planthopper, Laodelphax striatellus.</title>
        <authorList>
            <person name="Zhu J."/>
            <person name="Jiang F."/>
            <person name="Wang X."/>
            <person name="Yang P."/>
            <person name="Bao Y."/>
            <person name="Zhao W."/>
            <person name="Wang W."/>
            <person name="Lu H."/>
            <person name="Wang Q."/>
            <person name="Cui N."/>
            <person name="Li J."/>
            <person name="Chen X."/>
            <person name="Luo L."/>
            <person name="Yu J."/>
            <person name="Kang L."/>
            <person name="Cui F."/>
        </authorList>
    </citation>
    <scope>NUCLEOTIDE SEQUENCE [LARGE SCALE GENOMIC DNA]</scope>
    <source>
        <strain evidence="7">Lst14</strain>
    </source>
</reference>
<feature type="region of interest" description="Disordered" evidence="3">
    <location>
        <begin position="1956"/>
        <end position="2108"/>
    </location>
</feature>
<dbReference type="GO" id="GO:0003677">
    <property type="term" value="F:DNA binding"/>
    <property type="evidence" value="ECO:0007669"/>
    <property type="project" value="InterPro"/>
</dbReference>
<dbReference type="InterPro" id="IPR036431">
    <property type="entry name" value="ARID_dom_sf"/>
</dbReference>
<name>A0A482X4L3_LAOST</name>
<feature type="compositionally biased region" description="Polar residues" evidence="3">
    <location>
        <begin position="878"/>
        <end position="887"/>
    </location>
</feature>
<feature type="compositionally biased region" description="Basic and acidic residues" evidence="3">
    <location>
        <begin position="906"/>
        <end position="952"/>
    </location>
</feature>
<dbReference type="FunFam" id="1.10.150.60:FF:000012">
    <property type="entry name" value="Blast:Protein Jumonji"/>
    <property type="match status" value="1"/>
</dbReference>
<feature type="compositionally biased region" description="Low complexity" evidence="3">
    <location>
        <begin position="971"/>
        <end position="986"/>
    </location>
</feature>
<feature type="region of interest" description="Disordered" evidence="3">
    <location>
        <begin position="2188"/>
        <end position="2207"/>
    </location>
</feature>
<evidence type="ECO:0000259" key="4">
    <source>
        <dbReference type="PROSITE" id="PS51011"/>
    </source>
</evidence>
<feature type="compositionally biased region" description="Low complexity" evidence="3">
    <location>
        <begin position="2307"/>
        <end position="2330"/>
    </location>
</feature>
<dbReference type="Pfam" id="PF02928">
    <property type="entry name" value="zf-C5HC2"/>
    <property type="match status" value="1"/>
</dbReference>
<feature type="compositionally biased region" description="Low complexity" evidence="3">
    <location>
        <begin position="769"/>
        <end position="778"/>
    </location>
</feature>
<feature type="domain" description="JmjN" evidence="5">
    <location>
        <begin position="2453"/>
        <end position="2494"/>
    </location>
</feature>
<feature type="compositionally biased region" description="Polar residues" evidence="3">
    <location>
        <begin position="368"/>
        <end position="381"/>
    </location>
</feature>
<feature type="region of interest" description="Disordered" evidence="3">
    <location>
        <begin position="2213"/>
        <end position="2450"/>
    </location>
</feature>
<dbReference type="InterPro" id="IPR003349">
    <property type="entry name" value="JmjN"/>
</dbReference>
<dbReference type="Pfam" id="PF02373">
    <property type="entry name" value="JmjC"/>
    <property type="match status" value="1"/>
</dbReference>
<feature type="compositionally biased region" description="Basic residues" evidence="3">
    <location>
        <begin position="842"/>
        <end position="851"/>
    </location>
</feature>
<feature type="region of interest" description="Disordered" evidence="3">
    <location>
        <begin position="1917"/>
        <end position="1943"/>
    </location>
</feature>
<feature type="compositionally biased region" description="Basic and acidic residues" evidence="3">
    <location>
        <begin position="1148"/>
        <end position="1160"/>
    </location>
</feature>
<feature type="region of interest" description="Disordered" evidence="3">
    <location>
        <begin position="452"/>
        <end position="514"/>
    </location>
</feature>
<keyword evidence="2" id="KW-0539">Nucleus</keyword>
<feature type="compositionally biased region" description="Basic and acidic residues" evidence="3">
    <location>
        <begin position="721"/>
        <end position="749"/>
    </location>
</feature>
<proteinExistence type="predicted"/>
<feature type="compositionally biased region" description="Polar residues" evidence="3">
    <location>
        <begin position="754"/>
        <end position="763"/>
    </location>
</feature>
<evidence type="ECO:0000259" key="5">
    <source>
        <dbReference type="PROSITE" id="PS51183"/>
    </source>
</evidence>
<dbReference type="Proteomes" id="UP000291343">
    <property type="component" value="Unassembled WGS sequence"/>
</dbReference>
<dbReference type="SMART" id="SM01014">
    <property type="entry name" value="ARID"/>
    <property type="match status" value="1"/>
</dbReference>
<feature type="compositionally biased region" description="Low complexity" evidence="3">
    <location>
        <begin position="395"/>
        <end position="405"/>
    </location>
</feature>
<dbReference type="Gene3D" id="2.60.120.650">
    <property type="entry name" value="Cupin"/>
    <property type="match status" value="1"/>
</dbReference>
<feature type="region of interest" description="Disordered" evidence="3">
    <location>
        <begin position="290"/>
        <end position="436"/>
    </location>
</feature>
<sequence length="3059" mass="335378">MVVNRSDYKRRRKDEPDALPESPKRTKVHAQRKFAQGSSSVTSPTLTPVKDKVKVNGSAPPTELLPAKRPHTEDFLTTKVHAQRKFAQGHRPVTSPTLTPVKDKVKVNGSAPPAELLPPRDLTLKILSRFSASEVNSFISDLCIHFYVVFCPLIGTRILPERLNFFNTASVPESPDDDISSAAGSSSNAKQKKNPEPAPSTSDVDRGRNKTKPASAQDRAAKALRKKYQEQRLAKQKKTCLTKLSNETVKESRLSKTRSSARAAELDKKRKRNARIMAYNKARKTVVASKPAPAGATAAVAKPTVKRSLKQKQMRVGLRSGGQLPPGSDLGLKNPVRKTKTASPSKKDSSHSEKKETHARSPQRRTVRGNSKQIASSLSDFSSEDEQPLVKKKNAAQARQQSKAKSPTIRERLGRSRQLHSTASTSGVTNRPSRKTKEAAALYMEMLGKDLRSPDEDFEDDEVSVESFPELPNKKKTELRERELKALAERDHTTKEETKTRKTLKPTASTSRAQKVIAKRVLSSKIDERNRRLQLRNKAKGKYLQERKKKEALRKRRVILLARAAKQRAGKVYKERSSSEVESSSPSKSASPVRGIDSRRSSLALKQAAEALKQAAEKLSELSPRKLSSSPEKSPVRTSPEKALPKKKLQFSPERNPANKRVTNDKKVTNKKNGGEKNQSTQQQKKAAGKNAPKNSLNESNNKSEKSVKDNQPSTASQRKQSVEKNVDDKKPVEQSDKKASNSKKSSDKEEVEQTSSRSSSPAKKTGNVSKNVRSSSVSKEKKSSATKDEEKTDHFGESDEEPLTKLTKKTTKKEEEASKMVAPAAKTEANSDKSESQPKPPKQRKQKSPQKKLVDTVTDKTSAFVCTKEVTPELKTNKPQSQVSGSEKTEMERSFDSISKNIPVENKKEENKKETDVNLRNETKLKTSNDGELKNKTETKEVEKGDGKVESKSISNAGNVTEPNVKSEKSNIPSSSSKPPEKSINQHATSITLTGNAKDSPAPSSLDKSIVNNSKGGFNEVEKQSENKVQTQLKVEKCLMPDAGPSTSTTQFVNTFKNVKIEKSSSFDEFSTDKTKQVNKEAIQSCKKIKLEKSSSLDEVQMNKKTIKDLSPAAKQLKTENRAVVEESAVNKKVFKDSLQGMKIEKSLKSEESSGKMKIDSTQGTKSLQAEKTTSTTDEFKGNMKSFLPQTINETKIEANLKLCASAKDINYTNKKNTENVSFLPIRMPTTSKEKEGFTSLSVASSEKPNTPLFVSRDTQVTESRNIFEAVKSKPSTDLNSSSTAFKSSSMAVPKTKPLKEDGTLGRSNSKPVVNPEMKPVSKDVSQNKTILSVPKINLDRSAGGVVDKTKKVVPSVDVQVSSTVSGQGSGVLEKNRVEFSKLGGEQLSKELNFPRSLDAPSPTKTPVKLTHIMPAASPVNPQNTMKPISRPSVEVKKTKSVNDTWRQAFKNAKIPKPGQSSPVMTDEKPFVRKPFTSHAMKKQIQFDASNSSTSPRRVEMASGAMDPITPFVANRKPFAVTSTPPATTNVPTNSNVNPVSTVANVATASNMNQVLTATTNVIPVVTVTMSTKDSVVSIPIPAATKEDATRAQRTIDPDELRLKEAELVEDIVRMYGVDYEGVHKNLSIGSVKKSDVKPLPPQILPQTTFNSSTTTERGKQIITFTAKVDNPEPPPLSPVVKNVEKVQTPTKAVHESSSVGNEQVSSSMSPAKPASPMLDDKPKGPGKHHNLPLPVEQTLKKLQTKSLVTKKPPPLQKPFQDLRKQQQQQINIDKNVSLTSSRTIDSNVSPFLSDFPSSSGLLNKKKVNMSTEEIKKWLNDSTSTGIEHTKDCGIFEKNQCECGPSFGDDKTSPLTSEPSSPVITEAPNKTLKVSDSKVVAVDTMEAGPSKSSREYKQQEKVVSEAAVVETKMTSAVIKQQNSSPQTAALAKSLDSPKKSSECKSAFVGGALISNRGKFGTVDRTPTKDDGDKLKLSIDAGEGRKTKGDAQSSPSAQFSPPMAVSQLHHETSSNDDSPEKSSTSSVQHERRSIFQQKRSVFRSRPSLSRSPSAFSPENESSVYAFEPDQLPPTSTPFRASRAKGQKEGRTSNATTDDEDAGLSSNSIAVQVNIDSEEVLECSTQTDDDDGEGGHLFYIPIQRNSSTENVVGSGSGQQVIQGVAVKLGTEGPDQRVIMSAKLVTKPRSTFASTSTPRPLIGRGESIGVSCKPEQKVKPLTMSSPHAAKPPVGTVQPTARVTATQETVTKHQKSEDAATTRSNAEKEPKNVKDAKSGKNTAQSGEAVKKIDKEIPAADFDRPSKPAGKSSDNATAAAKNSTSTSKTSTGATRNSTSSATDQEKGSQCDESSLSPSPSPTPPPVDRRRKAAVTSSFASSAERGRKAGAAGRKQSPAPFLGKKSRKSSPSLKDSAAGTSDGQMAGPSSKAKRSKGRGGGTPSDNSAIQPGANLEEAPVFYPTEKEFLDPLEYIEKIRPVAEKYGICKVIPPADFKPECKVSDDMRFTAYNQYVHKMQQRWGPNVKEMLAIRRHLATQSISMSQPPWIGGMEVDLPRLYQTVQNCGGLREVMEKKRWTRVADAMRIPKFAQDRVTKLDDIYCKFLLPYDTLSHDERTKLFQSVELEWERRMLKNDDYYDDDEDDDTDSDDSCNLEECIVKGKTMALSAFYRVARNTMAVHFPKNDSPSATEVESEFWSHVATRQSHVCVHSGSIDSGAYGYGFPIVKNSATSKHPWNLKVLTNNSGTILRSLGPLMGVTVPTLHVGMVFTACCWYRDPHGLPWIEYLHTGKSKIWYGIPDASSAAFRAAMMDSVPRLCRDKSIWLASDTAMVPPQQLVGRGVQLCRTVQQPGQFIIVFPKAFTSSICTGYLVSESVYFAQPSWLATAHTVFKDISDSSEPSMFSLERLLFSIASDARSHLDVLSQVLPMVEEIKESELNQRFELEKLGLTQTERILLSKARGKSRLAHDEDGDYECDTCRANLFLSLVKNTHDDCVYCLKHAIEHLKEKPGDLKHYSLLYTYNGEEFDELIEKIKTRIEQKSQKKQQGKPSTASSSSSKADQH</sequence>
<evidence type="ECO:0000256" key="3">
    <source>
        <dbReference type="SAM" id="MobiDB-lite"/>
    </source>
</evidence>
<feature type="compositionally biased region" description="Basic and acidic residues" evidence="3">
    <location>
        <begin position="779"/>
        <end position="798"/>
    </location>
</feature>
<dbReference type="InterPro" id="IPR003347">
    <property type="entry name" value="JmjC_dom"/>
</dbReference>
<dbReference type="Gene3D" id="1.10.150.60">
    <property type="entry name" value="ARID DNA-binding domain"/>
    <property type="match status" value="1"/>
</dbReference>
<feature type="compositionally biased region" description="Polar residues" evidence="3">
    <location>
        <begin position="710"/>
        <end position="720"/>
    </location>
</feature>
<feature type="compositionally biased region" description="Low complexity" evidence="3">
    <location>
        <begin position="1697"/>
        <end position="1719"/>
    </location>
</feature>
<feature type="compositionally biased region" description="Basic and acidic residues" evidence="3">
    <location>
        <begin position="2285"/>
        <end position="2302"/>
    </location>
</feature>
<feature type="compositionally biased region" description="Polar residues" evidence="3">
    <location>
        <begin position="987"/>
        <end position="1017"/>
    </location>
</feature>
<evidence type="ECO:0000256" key="1">
    <source>
        <dbReference type="ARBA" id="ARBA00004123"/>
    </source>
</evidence>
<feature type="compositionally biased region" description="Low complexity" evidence="3">
    <location>
        <begin position="1991"/>
        <end position="2002"/>
    </location>
</feature>
<evidence type="ECO:0000259" key="6">
    <source>
        <dbReference type="PROSITE" id="PS51184"/>
    </source>
</evidence>